<dbReference type="EMBL" id="CP024923">
    <property type="protein sequence ID" value="ATY31086.1"/>
    <property type="molecule type" value="Genomic_DNA"/>
</dbReference>
<keyword evidence="4" id="KW-1185">Reference proteome</keyword>
<name>A0A2K8MEY0_9SPHN</name>
<proteinExistence type="predicted"/>
<dbReference type="Proteomes" id="UP000229081">
    <property type="component" value="Chromosome"/>
</dbReference>
<dbReference type="KEGG" id="sphc:CVN68_03050"/>
<evidence type="ECO:0000259" key="2">
    <source>
        <dbReference type="PROSITE" id="PS51208"/>
    </source>
</evidence>
<dbReference type="SMART" id="SM00869">
    <property type="entry name" value="Autotransporter"/>
    <property type="match status" value="1"/>
</dbReference>
<dbReference type="InterPro" id="IPR005546">
    <property type="entry name" value="Autotransporte_beta"/>
</dbReference>
<evidence type="ECO:0000256" key="1">
    <source>
        <dbReference type="ARBA" id="ARBA00022729"/>
    </source>
</evidence>
<dbReference type="Gene3D" id="2.40.128.130">
    <property type="entry name" value="Autotransporter beta-domain"/>
    <property type="match status" value="1"/>
</dbReference>
<reference evidence="3 4" key="1">
    <citation type="submission" date="2017-11" db="EMBL/GenBank/DDBJ databases">
        <title>Complete genome sequence of Sphingomonas sp. Strain Cra20, a psychrotolerant potential plant growth promoting rhizobacteria.</title>
        <authorList>
            <person name="Luo Y."/>
        </authorList>
    </citation>
    <scope>NUCLEOTIDE SEQUENCE [LARGE SCALE GENOMIC DNA]</scope>
    <source>
        <strain evidence="3 4">Cra20</strain>
    </source>
</reference>
<protein>
    <recommendedName>
        <fullName evidence="2">Autotransporter domain-containing protein</fullName>
    </recommendedName>
</protein>
<dbReference type="SUPFAM" id="SSF103515">
    <property type="entry name" value="Autotransporter"/>
    <property type="match status" value="1"/>
</dbReference>
<dbReference type="InterPro" id="IPR011050">
    <property type="entry name" value="Pectin_lyase_fold/virulence"/>
</dbReference>
<organism evidence="3 4">
    <name type="scientific">Sphingomonas psychrotolerans</name>
    <dbReference type="NCBI Taxonomy" id="1327635"/>
    <lineage>
        <taxon>Bacteria</taxon>
        <taxon>Pseudomonadati</taxon>
        <taxon>Pseudomonadota</taxon>
        <taxon>Alphaproteobacteria</taxon>
        <taxon>Sphingomonadales</taxon>
        <taxon>Sphingomonadaceae</taxon>
        <taxon>Sphingomonas</taxon>
    </lineage>
</organism>
<dbReference type="NCBIfam" id="TIGR02601">
    <property type="entry name" value="autotrns_rpt"/>
    <property type="match status" value="2"/>
</dbReference>
<dbReference type="Pfam" id="PF03797">
    <property type="entry name" value="Autotransporter"/>
    <property type="match status" value="1"/>
</dbReference>
<dbReference type="InterPro" id="IPR051551">
    <property type="entry name" value="Autotransporter_adhesion"/>
</dbReference>
<evidence type="ECO:0000313" key="3">
    <source>
        <dbReference type="EMBL" id="ATY31086.1"/>
    </source>
</evidence>
<dbReference type="InterPro" id="IPR036709">
    <property type="entry name" value="Autotransporte_beta_dom_sf"/>
</dbReference>
<feature type="domain" description="Autotransporter" evidence="2">
    <location>
        <begin position="1484"/>
        <end position="1758"/>
    </location>
</feature>
<dbReference type="PANTHER" id="PTHR35037:SF3">
    <property type="entry name" value="C-TERMINAL REGION OF AIDA-LIKE PROTEIN"/>
    <property type="match status" value="1"/>
</dbReference>
<dbReference type="SUPFAM" id="SSF51126">
    <property type="entry name" value="Pectin lyase-like"/>
    <property type="match status" value="4"/>
</dbReference>
<dbReference type="PANTHER" id="PTHR35037">
    <property type="entry name" value="C-TERMINAL REGION OF AIDA-LIKE PROTEIN"/>
    <property type="match status" value="1"/>
</dbReference>
<dbReference type="PROSITE" id="PS51208">
    <property type="entry name" value="AUTOTRANSPORTER"/>
    <property type="match status" value="1"/>
</dbReference>
<dbReference type="OrthoDB" id="7195851at2"/>
<dbReference type="InterPro" id="IPR013425">
    <property type="entry name" value="Autotrns_rpt"/>
</dbReference>
<accession>A0A2K8MEY0</accession>
<gene>
    <name evidence="3" type="ORF">CVN68_03050</name>
</gene>
<dbReference type="RefSeq" id="WP_100280897.1">
    <property type="nucleotide sequence ID" value="NZ_CP024923.1"/>
</dbReference>
<dbReference type="Pfam" id="PF12951">
    <property type="entry name" value="PATR"/>
    <property type="match status" value="4"/>
</dbReference>
<sequence length="1758" mass="172202">MSADYLGSSGGDGIAGNAGTGGGGGGSGGLVLTGVEVSVQTDGHAVTGGIGGRSAGSGFWGTAGGGGAGLVLLQGGALAISGGSAIAGGLGGGRADYGGGGGAGLFLYAGGALINQAGSIRGGNGGGEILFVYMGGDGGAGVLSNLGTIANEAVIIGGDGGVGRSMGGNGGIGVVAWGGSIDNAANGVISGGQGATIRDAGRNNKAGGGGGGIWFRDGQAASLTNAGTVEGGAAGATPFGDNVVGAGGVGVTGAATGNISIINSGTITGGLNSRNAVRSDAITLFGSGNRVELRAGSTINGNVVVSGGSDNALVLGGSANSGMDVSLVSALAQYRGFDRFEKVGASNWTLTGAGSQDWLITSGTLKGDTNSLSGSLGFGTSDGGRGAIFDQAFNGTYGGVLSGDGVVTKSGTGAVTMTGVPAPGDKFTGLVQVDGGTLVLNGTLGDRAGKTAQLRVGTGAMLGGSGTFLGDVTVADGGIVGPGTSPGTLTITGNYTLGAGSVLRYELGQPGVVGSATNDLIVVGGNLTLDGSLDLTALPDFGAGYYRLIDYAGSLTDNGLELGTTPPGFTGTVQTGIAGQVNILFNDGAQRVQYWDGTDATGRSAATNGDGGMGVWRAGSTNWTAASGFGINDGWAGQAGVFAGTAGGTVTIEGRQSFQRLRFDTAGYVLQSGALVTTGDFSIIEVNAATTINSAIAGIAGLTKTGAGALTMGGANSYTGRTTVSAGSLSLAAGGLIAGAVHNEAYFSNAGTVNGSVTNAGAFASTGTLNGNLLNQGTASLAGQVRGSIENHGTVALTGALSGVTRLNQVGGSLNVAGFEIELDVLDGEGSIALGGGTLMIGSTASSSVFDGMIAGGGTVTIAAGSFEGSGSIDATMVVVDGAHLRGVRGSTLSVGSLILAAGSQLDVALGAPLSAPLFDIDGNLTLDGTVNVSASPAFGAGVYRLFDYRGVLTDNGLELGAVAGAPGGQLSIQSGAGHVNLVNTAGVTLAFWDGGAAGFHNNGAVDGGNGTWSTGSANWTAADGKVNSAMAPQPGFAVFQGSAGTVMIDNTAGQVSATGMQFATNGYTLEGGPLALTGERAVMRVGDGSAAGAGMRATVAAPLTGPATLVKSDLGTLVLTGSNSYSGGTIVEAGTLVGDTNGLRGNIANRASLVFDLAANGTFDGSVTGTGKTMKSGAGALTLAGANASDWQVLAGSLITTSTLFTGDVDLKQGASLVFDQTREGAYGATITGNGSIAVRGGGAIRFTGNGSAFLGTTNVGGGQLLTINGTLGGTLDIAAGGRLQGSGTAGSVNVAGTIAPGNSIGTLTLGGNLALTSGSIYEVEADATGASDRIIVGGTATIGSNVGMTVLAADGNYAARTNYTVLSASGGVTGTFAAVTSNLAFLTPTLNYSANAVTLNLRRNTVDFATVGQTHNQAGVAPAVEALGSGNRVYDAVVALTAPEARDAFDQLAGSDYASVRGQLLEDSRFVRDAMLARGQAAGGSGVALWGRVLGSRGSINDNIDAPGYERDLEGLLTGFDGPLGESLRAGVAVGYGTTDIHIRRGRHEIRSYHAGGYFMGGFGVFSFQLGGAYAWNDVEATRRIAFGTFDQILSSEYAARTFQTFGEVALRGELGGVMLQPFASVARVSLFDARVREQGGGATLRGGDGRARVTWGNLGIRTRADLGMNDIGLRFAGSAALRHAFGDRSANLDLAFTSGAAFNVVGAGIERDSIAVDGGLEADLTRDLALSISYMGNYGNSSTDHGGRVSLNWQF</sequence>
<evidence type="ECO:0000313" key="4">
    <source>
        <dbReference type="Proteomes" id="UP000229081"/>
    </source>
</evidence>
<keyword evidence="1" id="KW-0732">Signal</keyword>